<sequence>MYSIVLRIEINSIQYKLTHDLSSTFVKKHSCENENDEALS</sequence>
<dbReference type="EMBL" id="CAJOBR010007196">
    <property type="protein sequence ID" value="CAF4858671.1"/>
    <property type="molecule type" value="Genomic_DNA"/>
</dbReference>
<name>A0A821SMA9_9BILA</name>
<evidence type="ECO:0000313" key="2">
    <source>
        <dbReference type="Proteomes" id="UP000663848"/>
    </source>
</evidence>
<protein>
    <submittedName>
        <fullName evidence="1">Uncharacterized protein</fullName>
    </submittedName>
</protein>
<comment type="caution">
    <text evidence="1">The sequence shown here is derived from an EMBL/GenBank/DDBJ whole genome shotgun (WGS) entry which is preliminary data.</text>
</comment>
<dbReference type="Proteomes" id="UP000663848">
    <property type="component" value="Unassembled WGS sequence"/>
</dbReference>
<feature type="non-terminal residue" evidence="1">
    <location>
        <position position="40"/>
    </location>
</feature>
<organism evidence="1 2">
    <name type="scientific">Rotaria socialis</name>
    <dbReference type="NCBI Taxonomy" id="392032"/>
    <lineage>
        <taxon>Eukaryota</taxon>
        <taxon>Metazoa</taxon>
        <taxon>Spiralia</taxon>
        <taxon>Gnathifera</taxon>
        <taxon>Rotifera</taxon>
        <taxon>Eurotatoria</taxon>
        <taxon>Bdelloidea</taxon>
        <taxon>Philodinida</taxon>
        <taxon>Philodinidae</taxon>
        <taxon>Rotaria</taxon>
    </lineage>
</organism>
<accession>A0A821SMA9</accession>
<dbReference type="AlphaFoldDB" id="A0A821SMA9"/>
<reference evidence="1" key="1">
    <citation type="submission" date="2021-02" db="EMBL/GenBank/DDBJ databases">
        <authorList>
            <person name="Nowell W R."/>
        </authorList>
    </citation>
    <scope>NUCLEOTIDE SEQUENCE</scope>
</reference>
<proteinExistence type="predicted"/>
<evidence type="ECO:0000313" key="1">
    <source>
        <dbReference type="EMBL" id="CAF4858671.1"/>
    </source>
</evidence>
<gene>
    <name evidence="1" type="ORF">QYT958_LOCUS27745</name>
</gene>